<evidence type="ECO:0000256" key="1">
    <source>
        <dbReference type="ARBA" id="ARBA00004651"/>
    </source>
</evidence>
<dbReference type="InterPro" id="IPR019494">
    <property type="entry name" value="FIST_C"/>
</dbReference>
<gene>
    <name evidence="8" type="ORF">PPG34_08805</name>
</gene>
<name>A0ABU3K7S7_9BACT</name>
<evidence type="ECO:0000313" key="9">
    <source>
        <dbReference type="Proteomes" id="UP001250932"/>
    </source>
</evidence>
<dbReference type="Proteomes" id="UP001250932">
    <property type="component" value="Unassembled WGS sequence"/>
</dbReference>
<evidence type="ECO:0000256" key="3">
    <source>
        <dbReference type="ARBA" id="ARBA00022692"/>
    </source>
</evidence>
<reference evidence="8 9" key="1">
    <citation type="journal article" date="2023" name="ISME J.">
        <title>Cultivation and genomic characterization of novel and ubiquitous marine nitrite-oxidizing bacteria from the Nitrospirales.</title>
        <authorList>
            <person name="Mueller A.J."/>
            <person name="Daebeler A."/>
            <person name="Herbold C.W."/>
            <person name="Kirkegaard R.H."/>
            <person name="Daims H."/>
        </authorList>
    </citation>
    <scope>NUCLEOTIDE SEQUENCE [LARGE SCALE GENOMIC DNA]</scope>
    <source>
        <strain evidence="8 9">EB</strain>
    </source>
</reference>
<evidence type="ECO:0000256" key="5">
    <source>
        <dbReference type="ARBA" id="ARBA00023136"/>
    </source>
</evidence>
<keyword evidence="4" id="KW-1133">Transmembrane helix</keyword>
<evidence type="ECO:0000259" key="6">
    <source>
        <dbReference type="SMART" id="SM00897"/>
    </source>
</evidence>
<comment type="caution">
    <text evidence="8">The sequence shown here is derived from an EMBL/GenBank/DDBJ whole genome shotgun (WGS) entry which is preliminary data.</text>
</comment>
<dbReference type="PANTHER" id="PTHR14939:SF5">
    <property type="entry name" value="F-BOX ONLY PROTEIN 22"/>
    <property type="match status" value="1"/>
</dbReference>
<keyword evidence="5" id="KW-0472">Membrane</keyword>
<dbReference type="SMART" id="SM01204">
    <property type="entry name" value="FIST_C"/>
    <property type="match status" value="1"/>
</dbReference>
<dbReference type="SMART" id="SM00897">
    <property type="entry name" value="FIST"/>
    <property type="match status" value="1"/>
</dbReference>
<dbReference type="EMBL" id="JAQOUE010000001">
    <property type="protein sequence ID" value="MDT7042451.1"/>
    <property type="molecule type" value="Genomic_DNA"/>
</dbReference>
<proteinExistence type="predicted"/>
<dbReference type="RefSeq" id="WP_313832860.1">
    <property type="nucleotide sequence ID" value="NZ_JAQOUE010000001.1"/>
</dbReference>
<evidence type="ECO:0000256" key="4">
    <source>
        <dbReference type="ARBA" id="ARBA00022989"/>
    </source>
</evidence>
<protein>
    <submittedName>
        <fullName evidence="8">FIST N-terminal domain-containing protein</fullName>
    </submittedName>
</protein>
<organism evidence="8 9">
    <name type="scientific">Candidatus Nitronereus thalassa</name>
    <dbReference type="NCBI Taxonomy" id="3020898"/>
    <lineage>
        <taxon>Bacteria</taxon>
        <taxon>Pseudomonadati</taxon>
        <taxon>Nitrospirota</taxon>
        <taxon>Nitrospiria</taxon>
        <taxon>Nitrospirales</taxon>
        <taxon>Nitrospiraceae</taxon>
        <taxon>Candidatus Nitronereus</taxon>
    </lineage>
</organism>
<evidence type="ECO:0000313" key="8">
    <source>
        <dbReference type="EMBL" id="MDT7042451.1"/>
    </source>
</evidence>
<accession>A0ABU3K7S7</accession>
<sequence>MKVHVAVSRKSEIDDVVSDLSQSIKDALGTEKVDLMFVFFSIHYGDEDRAEALVRQLWETVDPEVMLGCMGEGIISPTEEYEGNSVVSVWVANLPNVRMLPMHLQFNEDEGTHTTEGWPVALQSTTERPTFLLFADPFSTPIESVFSDIEESCPGASAIGGVASGGSDLGENRMVYNGRIVTEGMTGVALWGPVSVRTLVSQGCKPIGERFVVTKAERNIIYELGGAPTLQRLQATLDKLGINGGRQAARALQIGIAFDEHRERLDQGDFLIRGIIGADQSSGGLAISDLIEEGQTVQFHLRDAKAASEELNLMLAKDQVEFPNKTPKGALLFTCNGRGRQFFAEPHHDVRAIQKRAEGLPIAGFFAAGEIGPVGGKNFIHGYTASVALFAEK</sequence>
<keyword evidence="3" id="KW-0812">Transmembrane</keyword>
<feature type="domain" description="FIST C-domain" evidence="7">
    <location>
        <begin position="229"/>
        <end position="374"/>
    </location>
</feature>
<dbReference type="Pfam" id="PF08495">
    <property type="entry name" value="FIST"/>
    <property type="match status" value="1"/>
</dbReference>
<dbReference type="PIRSF" id="PIRSF018953">
    <property type="entry name" value="UCP018953"/>
    <property type="match status" value="1"/>
</dbReference>
<dbReference type="InterPro" id="IPR016741">
    <property type="entry name" value="UCP018953"/>
</dbReference>
<feature type="domain" description="FIST" evidence="6">
    <location>
        <begin position="32"/>
        <end position="228"/>
    </location>
</feature>
<evidence type="ECO:0000259" key="7">
    <source>
        <dbReference type="SMART" id="SM01204"/>
    </source>
</evidence>
<dbReference type="InterPro" id="IPR013702">
    <property type="entry name" value="FIST_domain_N"/>
</dbReference>
<dbReference type="Pfam" id="PF10442">
    <property type="entry name" value="FIST_C"/>
    <property type="match status" value="1"/>
</dbReference>
<comment type="subcellular location">
    <subcellularLocation>
        <location evidence="1">Cell membrane</location>
        <topology evidence="1">Multi-pass membrane protein</topology>
    </subcellularLocation>
</comment>
<dbReference type="PANTHER" id="PTHR14939">
    <property type="entry name" value="F-BOX ONLY PROTEIN 22"/>
    <property type="match status" value="1"/>
</dbReference>
<keyword evidence="2" id="KW-1003">Cell membrane</keyword>
<keyword evidence="9" id="KW-1185">Reference proteome</keyword>
<evidence type="ECO:0000256" key="2">
    <source>
        <dbReference type="ARBA" id="ARBA00022475"/>
    </source>
</evidence>